<dbReference type="GO" id="GO:0016594">
    <property type="term" value="F:glycine binding"/>
    <property type="evidence" value="ECO:0007669"/>
    <property type="project" value="TreeGrafter"/>
</dbReference>
<dbReference type="Pfam" id="PF00266">
    <property type="entry name" value="Aminotran_5"/>
    <property type="match status" value="1"/>
</dbReference>
<feature type="non-terminal residue" evidence="3">
    <location>
        <position position="1"/>
    </location>
</feature>
<protein>
    <submittedName>
        <fullName evidence="3">Glycine dehydrogenase (Decarboxylating), subunit 2</fullName>
    </submittedName>
</protein>
<dbReference type="GO" id="GO:0030170">
    <property type="term" value="F:pyridoxal phosphate binding"/>
    <property type="evidence" value="ECO:0007669"/>
    <property type="project" value="TreeGrafter"/>
</dbReference>
<reference evidence="3" key="1">
    <citation type="submission" date="2013-08" db="EMBL/GenBank/DDBJ databases">
        <authorList>
            <person name="Mendez C."/>
            <person name="Richter M."/>
            <person name="Ferrer M."/>
            <person name="Sanchez J."/>
        </authorList>
    </citation>
    <scope>NUCLEOTIDE SEQUENCE</scope>
</reference>
<dbReference type="GO" id="GO:0005960">
    <property type="term" value="C:glycine cleavage complex"/>
    <property type="evidence" value="ECO:0007669"/>
    <property type="project" value="TreeGrafter"/>
</dbReference>
<feature type="domain" description="Aminotransferase class V" evidence="2">
    <location>
        <begin position="5"/>
        <end position="134"/>
    </location>
</feature>
<feature type="region of interest" description="Disordered" evidence="1">
    <location>
        <begin position="128"/>
        <end position="168"/>
    </location>
</feature>
<sequence>GILIARQYFDAKGDRERTEILIPDSAHGTNPASAAMGGFTVRVVASGPDGGVDLSALEKALSPRTAMVMMTVPNTLGLFEKNISTMVEKVHQSGALLYMDGANFNAFMGVLRPGDLGFDIVHINTHKTLATPHGGGGPGRGRWASEKPRTLPPLAPDPGRREDASISR</sequence>
<proteinExistence type="predicted"/>
<dbReference type="GO" id="GO:0004375">
    <property type="term" value="F:glycine dehydrogenase (decarboxylating) activity"/>
    <property type="evidence" value="ECO:0007669"/>
    <property type="project" value="InterPro"/>
</dbReference>
<dbReference type="InterPro" id="IPR020581">
    <property type="entry name" value="GDC_P"/>
</dbReference>
<gene>
    <name evidence="3" type="ORF">B1A_01824</name>
</gene>
<dbReference type="SUPFAM" id="SSF53383">
    <property type="entry name" value="PLP-dependent transferases"/>
    <property type="match status" value="1"/>
</dbReference>
<dbReference type="AlphaFoldDB" id="T1CCW9"/>
<evidence type="ECO:0000259" key="2">
    <source>
        <dbReference type="Pfam" id="PF00266"/>
    </source>
</evidence>
<dbReference type="InterPro" id="IPR000192">
    <property type="entry name" value="Aminotrans_V_dom"/>
</dbReference>
<dbReference type="PANTHER" id="PTHR11773:SF1">
    <property type="entry name" value="GLYCINE DEHYDROGENASE (DECARBOXYLATING), MITOCHONDRIAL"/>
    <property type="match status" value="1"/>
</dbReference>
<evidence type="ECO:0000256" key="1">
    <source>
        <dbReference type="SAM" id="MobiDB-lite"/>
    </source>
</evidence>
<dbReference type="GO" id="GO:0019464">
    <property type="term" value="P:glycine decarboxylation via glycine cleavage system"/>
    <property type="evidence" value="ECO:0007669"/>
    <property type="project" value="TreeGrafter"/>
</dbReference>
<organism evidence="3">
    <name type="scientific">mine drainage metagenome</name>
    <dbReference type="NCBI Taxonomy" id="410659"/>
    <lineage>
        <taxon>unclassified sequences</taxon>
        <taxon>metagenomes</taxon>
        <taxon>ecological metagenomes</taxon>
    </lineage>
</organism>
<comment type="caution">
    <text evidence="3">The sequence shown here is derived from an EMBL/GenBank/DDBJ whole genome shotgun (WGS) entry which is preliminary data.</text>
</comment>
<dbReference type="PANTHER" id="PTHR11773">
    <property type="entry name" value="GLYCINE DEHYDROGENASE, DECARBOXYLATING"/>
    <property type="match status" value="1"/>
</dbReference>
<feature type="non-terminal residue" evidence="3">
    <location>
        <position position="168"/>
    </location>
</feature>
<evidence type="ECO:0000313" key="3">
    <source>
        <dbReference type="EMBL" id="EQD79268.1"/>
    </source>
</evidence>
<dbReference type="EMBL" id="AUZX01001373">
    <property type="protein sequence ID" value="EQD79268.1"/>
    <property type="molecule type" value="Genomic_DNA"/>
</dbReference>
<dbReference type="Gene3D" id="3.40.640.10">
    <property type="entry name" value="Type I PLP-dependent aspartate aminotransferase-like (Major domain)"/>
    <property type="match status" value="1"/>
</dbReference>
<dbReference type="InterPro" id="IPR015421">
    <property type="entry name" value="PyrdxlP-dep_Trfase_major"/>
</dbReference>
<feature type="compositionally biased region" description="Basic and acidic residues" evidence="1">
    <location>
        <begin position="158"/>
        <end position="168"/>
    </location>
</feature>
<accession>T1CCW9</accession>
<dbReference type="GO" id="GO:0005829">
    <property type="term" value="C:cytosol"/>
    <property type="evidence" value="ECO:0007669"/>
    <property type="project" value="TreeGrafter"/>
</dbReference>
<reference evidence="3" key="2">
    <citation type="journal article" date="2014" name="ISME J.">
        <title>Microbial stratification in low pH oxic and suboxic macroscopic growths along an acid mine drainage.</title>
        <authorList>
            <person name="Mendez-Garcia C."/>
            <person name="Mesa V."/>
            <person name="Sprenger R.R."/>
            <person name="Richter M."/>
            <person name="Diez M.S."/>
            <person name="Solano J."/>
            <person name="Bargiela R."/>
            <person name="Golyshina O.V."/>
            <person name="Manteca A."/>
            <person name="Ramos J.L."/>
            <person name="Gallego J.R."/>
            <person name="Llorente I."/>
            <person name="Martins Dos Santos V.A."/>
            <person name="Jensen O.N."/>
            <person name="Pelaez A.I."/>
            <person name="Sanchez J."/>
            <person name="Ferrer M."/>
        </authorList>
    </citation>
    <scope>NUCLEOTIDE SEQUENCE</scope>
</reference>
<name>T1CCW9_9ZZZZ</name>
<dbReference type="InterPro" id="IPR015424">
    <property type="entry name" value="PyrdxlP-dep_Trfase"/>
</dbReference>